<dbReference type="PROSITE" id="PS51674">
    <property type="entry name" value="4FE4S_WBL"/>
    <property type="match status" value="1"/>
</dbReference>
<proteinExistence type="predicted"/>
<dbReference type="AlphaFoldDB" id="A0AAW5SBR0"/>
<dbReference type="Pfam" id="PF02467">
    <property type="entry name" value="Whib"/>
    <property type="match status" value="1"/>
</dbReference>
<evidence type="ECO:0000259" key="2">
    <source>
        <dbReference type="PROSITE" id="PS51674"/>
    </source>
</evidence>
<dbReference type="Proteomes" id="UP001207588">
    <property type="component" value="Unassembled WGS sequence"/>
</dbReference>
<name>A0AAW5SBR0_MYCBC</name>
<evidence type="ECO:0000256" key="1">
    <source>
        <dbReference type="SAM" id="MobiDB-lite"/>
    </source>
</evidence>
<gene>
    <name evidence="3" type="ORF">H7I91_27560</name>
</gene>
<sequence>MHKVTKHVMPPEEARATTPCKADPERWFPDEQKPDPYAVAACWSCHFQRGCARRALAQPLPEFGIWGGYRLAPGPGLNRTRAQLAIVAGLAMGPPASPGKEVAAALEDLAAKPTDPVPAAGERTPARRAAARNPLLRQPCAATLLAPAANAG</sequence>
<evidence type="ECO:0000313" key="3">
    <source>
        <dbReference type="EMBL" id="MCV6992963.1"/>
    </source>
</evidence>
<reference evidence="3" key="2">
    <citation type="journal article" date="2022" name="BMC Genomics">
        <title>Comparative genome analysis of mycobacteria focusing on tRNA and non-coding RNA.</title>
        <authorList>
            <person name="Behra P.R.K."/>
            <person name="Pettersson B.M.F."/>
            <person name="Ramesh M."/>
            <person name="Das S."/>
            <person name="Dasgupta S."/>
            <person name="Kirsebom L.A."/>
        </authorList>
    </citation>
    <scope>NUCLEOTIDE SEQUENCE</scope>
    <source>
        <strain evidence="3">DSM 45439</strain>
    </source>
</reference>
<organism evidence="3 4">
    <name type="scientific">Mycobacterium bouchedurhonense</name>
    <dbReference type="NCBI Taxonomy" id="701041"/>
    <lineage>
        <taxon>Bacteria</taxon>
        <taxon>Bacillati</taxon>
        <taxon>Actinomycetota</taxon>
        <taxon>Actinomycetes</taxon>
        <taxon>Mycobacteriales</taxon>
        <taxon>Mycobacteriaceae</taxon>
        <taxon>Mycobacterium</taxon>
        <taxon>Mycobacterium avium complex (MAC)</taxon>
    </lineage>
</organism>
<dbReference type="EMBL" id="JACKTG010000091">
    <property type="protein sequence ID" value="MCV6992963.1"/>
    <property type="molecule type" value="Genomic_DNA"/>
</dbReference>
<protein>
    <submittedName>
        <fullName evidence="3">WhiB family transcriptional regulator</fullName>
    </submittedName>
</protein>
<feature type="compositionally biased region" description="Low complexity" evidence="1">
    <location>
        <begin position="118"/>
        <end position="132"/>
    </location>
</feature>
<feature type="domain" description="4Fe-4S Wbl-type" evidence="2">
    <location>
        <begin position="19"/>
        <end position="76"/>
    </location>
</feature>
<dbReference type="RefSeq" id="WP_081264564.1">
    <property type="nucleotide sequence ID" value="NZ_JACKTG010000091.1"/>
</dbReference>
<dbReference type="InterPro" id="IPR034768">
    <property type="entry name" value="4FE4S_WBL"/>
</dbReference>
<accession>A0AAW5SBR0</accession>
<evidence type="ECO:0000313" key="4">
    <source>
        <dbReference type="Proteomes" id="UP001207588"/>
    </source>
</evidence>
<comment type="caution">
    <text evidence="3">The sequence shown here is derived from an EMBL/GenBank/DDBJ whole genome shotgun (WGS) entry which is preliminary data.</text>
</comment>
<reference evidence="3" key="1">
    <citation type="submission" date="2020-07" db="EMBL/GenBank/DDBJ databases">
        <authorList>
            <person name="Pettersson B.M.F."/>
            <person name="Behra P.R.K."/>
            <person name="Ramesh M."/>
            <person name="Das S."/>
            <person name="Dasgupta S."/>
            <person name="Kirsebom L.A."/>
        </authorList>
    </citation>
    <scope>NUCLEOTIDE SEQUENCE</scope>
    <source>
        <strain evidence="3">DSM 45439</strain>
    </source>
</reference>
<feature type="region of interest" description="Disordered" evidence="1">
    <location>
        <begin position="1"/>
        <end position="21"/>
    </location>
</feature>
<feature type="region of interest" description="Disordered" evidence="1">
    <location>
        <begin position="111"/>
        <end position="132"/>
    </location>
</feature>